<dbReference type="EMBL" id="JAGDFL010000449">
    <property type="protein sequence ID" value="KAG7388266.1"/>
    <property type="molecule type" value="Genomic_DNA"/>
</dbReference>
<dbReference type="OrthoDB" id="157027at2759"/>
<proteinExistence type="predicted"/>
<dbReference type="Proteomes" id="UP000693981">
    <property type="component" value="Unassembled WGS sequence"/>
</dbReference>
<evidence type="ECO:0000313" key="2">
    <source>
        <dbReference type="Proteomes" id="UP000693981"/>
    </source>
</evidence>
<keyword evidence="2" id="KW-1185">Reference proteome</keyword>
<protein>
    <recommendedName>
        <fullName evidence="3">Band 7 domain-containing protein</fullName>
    </recommendedName>
</protein>
<gene>
    <name evidence="1" type="ORF">PHYBOEH_007919</name>
</gene>
<dbReference type="AlphaFoldDB" id="A0A8T1W4R8"/>
<name>A0A8T1W4R8_9STRA</name>
<reference evidence="1" key="1">
    <citation type="submission" date="2021-02" db="EMBL/GenBank/DDBJ databases">
        <authorList>
            <person name="Palmer J.M."/>
        </authorList>
    </citation>
    <scope>NUCLEOTIDE SEQUENCE</scope>
    <source>
        <strain evidence="1">SCRP23</strain>
    </source>
</reference>
<comment type="caution">
    <text evidence="1">The sequence shown here is derived from an EMBL/GenBank/DDBJ whole genome shotgun (WGS) entry which is preliminary data.</text>
</comment>
<sequence>MKQMSDMQMLGFKEEINLTKLKRKMMYMEEEQTDAEAALEIAEIEAETVRTEAEINAHCDAEIGLINAEKVAVQLQLQAITDEIRVCANAKAAEIIACAEGEAASKLEAYRKYTLAMKQLDILGALAKNKQTVVSDDTSNSLLSELLVANRQGNIMLNLNAKPDVAAT</sequence>
<accession>A0A8T1W4R8</accession>
<evidence type="ECO:0000313" key="1">
    <source>
        <dbReference type="EMBL" id="KAG7388266.1"/>
    </source>
</evidence>
<evidence type="ECO:0008006" key="3">
    <source>
        <dbReference type="Google" id="ProtNLM"/>
    </source>
</evidence>
<organism evidence="1 2">
    <name type="scientific">Phytophthora boehmeriae</name>
    <dbReference type="NCBI Taxonomy" id="109152"/>
    <lineage>
        <taxon>Eukaryota</taxon>
        <taxon>Sar</taxon>
        <taxon>Stramenopiles</taxon>
        <taxon>Oomycota</taxon>
        <taxon>Peronosporomycetes</taxon>
        <taxon>Peronosporales</taxon>
        <taxon>Peronosporaceae</taxon>
        <taxon>Phytophthora</taxon>
    </lineage>
</organism>